<dbReference type="Pfam" id="PF13679">
    <property type="entry name" value="Methyltransf_32"/>
    <property type="match status" value="1"/>
</dbReference>
<dbReference type="CDD" id="cd02440">
    <property type="entry name" value="AdoMet_MTases"/>
    <property type="match status" value="1"/>
</dbReference>
<organism evidence="2 3">
    <name type="scientific">Candidatus Allocopromorpha excrementipullorum</name>
    <dbReference type="NCBI Taxonomy" id="2840743"/>
    <lineage>
        <taxon>Bacteria</taxon>
        <taxon>Bacillati</taxon>
        <taxon>Bacillota</taxon>
        <taxon>Clostridia</taxon>
        <taxon>Eubacteriales</taxon>
        <taxon>Eubacteriaceae</taxon>
        <taxon>Eubacteriaceae incertae sedis</taxon>
        <taxon>Candidatus Allocopromorpha</taxon>
    </lineage>
</organism>
<comment type="caution">
    <text evidence="2">The sequence shown here is derived from an EMBL/GenBank/DDBJ whole genome shotgun (WGS) entry which is preliminary data.</text>
</comment>
<dbReference type="Proteomes" id="UP000824130">
    <property type="component" value="Unassembled WGS sequence"/>
</dbReference>
<evidence type="ECO:0000259" key="1">
    <source>
        <dbReference type="Pfam" id="PF13679"/>
    </source>
</evidence>
<sequence length="209" mass="23915">MYKKHYSKFRQINRFLEIADNCFDNLPETGTLRIIDFGCGKSYLTFALYYYLRVMKGRDVEIVGLDLKEDVIRFCSDTARKLGYDRLSFLTGDIADYESDGADMVVTLHACDTATDFALINAVRWHSKVILSVPCCQHELFSQIKCDVDEPMLKHGIIKDKFTELLTNGLRGLKLEAAGYHVNMLEFTSLEHTSKNIMIKAVMSEKTSR</sequence>
<protein>
    <submittedName>
        <fullName evidence="2">SAM-dependent methyltransferase</fullName>
    </submittedName>
</protein>
<evidence type="ECO:0000313" key="3">
    <source>
        <dbReference type="Proteomes" id="UP000824130"/>
    </source>
</evidence>
<dbReference type="GO" id="GO:0005737">
    <property type="term" value="C:cytoplasm"/>
    <property type="evidence" value="ECO:0007669"/>
    <property type="project" value="TreeGrafter"/>
</dbReference>
<dbReference type="InterPro" id="IPR029063">
    <property type="entry name" value="SAM-dependent_MTases_sf"/>
</dbReference>
<gene>
    <name evidence="2" type="ORF">IAD25_01070</name>
</gene>
<reference evidence="2" key="2">
    <citation type="journal article" date="2021" name="PeerJ">
        <title>Extensive microbial diversity within the chicken gut microbiome revealed by metagenomics and culture.</title>
        <authorList>
            <person name="Gilroy R."/>
            <person name="Ravi A."/>
            <person name="Getino M."/>
            <person name="Pursley I."/>
            <person name="Horton D.L."/>
            <person name="Alikhan N.F."/>
            <person name="Baker D."/>
            <person name="Gharbi K."/>
            <person name="Hall N."/>
            <person name="Watson M."/>
            <person name="Adriaenssens E.M."/>
            <person name="Foster-Nyarko E."/>
            <person name="Jarju S."/>
            <person name="Secka A."/>
            <person name="Antonio M."/>
            <person name="Oren A."/>
            <person name="Chaudhuri R.R."/>
            <person name="La Ragione R."/>
            <person name="Hildebrand F."/>
            <person name="Pallen M.J."/>
        </authorList>
    </citation>
    <scope>NUCLEOTIDE SEQUENCE</scope>
    <source>
        <strain evidence="2">ChiSjej4B22-8349</strain>
    </source>
</reference>
<dbReference type="InterPro" id="IPR025714">
    <property type="entry name" value="Methyltranfer_dom"/>
</dbReference>
<dbReference type="Gene3D" id="3.40.50.150">
    <property type="entry name" value="Vaccinia Virus protein VP39"/>
    <property type="match status" value="1"/>
</dbReference>
<dbReference type="GO" id="GO:0008168">
    <property type="term" value="F:methyltransferase activity"/>
    <property type="evidence" value="ECO:0007669"/>
    <property type="project" value="UniProtKB-KW"/>
</dbReference>
<keyword evidence="2" id="KW-0489">Methyltransferase</keyword>
<dbReference type="PANTHER" id="PTHR13369:SF3">
    <property type="entry name" value="METHYLTRANSFERASE DOMAIN-CONTAINING PROTEIN"/>
    <property type="match status" value="1"/>
</dbReference>
<name>A0A9D1SU03_9FIRM</name>
<evidence type="ECO:0000313" key="2">
    <source>
        <dbReference type="EMBL" id="HIU95290.1"/>
    </source>
</evidence>
<keyword evidence="2" id="KW-0808">Transferase</keyword>
<dbReference type="EMBL" id="DVOB01000027">
    <property type="protein sequence ID" value="HIU95290.1"/>
    <property type="molecule type" value="Genomic_DNA"/>
</dbReference>
<reference evidence="2" key="1">
    <citation type="submission" date="2020-10" db="EMBL/GenBank/DDBJ databases">
        <authorList>
            <person name="Gilroy R."/>
        </authorList>
    </citation>
    <scope>NUCLEOTIDE SEQUENCE</scope>
    <source>
        <strain evidence="2">ChiSjej4B22-8349</strain>
    </source>
</reference>
<feature type="non-terminal residue" evidence="2">
    <location>
        <position position="209"/>
    </location>
</feature>
<feature type="domain" description="Methyltransferase" evidence="1">
    <location>
        <begin position="8"/>
        <end position="141"/>
    </location>
</feature>
<dbReference type="AlphaFoldDB" id="A0A9D1SU03"/>
<dbReference type="PANTHER" id="PTHR13369">
    <property type="match status" value="1"/>
</dbReference>
<accession>A0A9D1SU03</accession>
<proteinExistence type="predicted"/>
<dbReference type="SUPFAM" id="SSF53335">
    <property type="entry name" value="S-adenosyl-L-methionine-dependent methyltransferases"/>
    <property type="match status" value="1"/>
</dbReference>
<dbReference type="GO" id="GO:0032259">
    <property type="term" value="P:methylation"/>
    <property type="evidence" value="ECO:0007669"/>
    <property type="project" value="UniProtKB-KW"/>
</dbReference>